<protein>
    <submittedName>
        <fullName evidence="1">Uncharacterized protein</fullName>
    </submittedName>
</protein>
<sequence length="8" mass="1087">MLRRWNLV</sequence>
<dbReference type="EnsemblPlants" id="OMERI07G08330.1">
    <property type="protein sequence ID" value="OMERI07G08330.1"/>
    <property type="gene ID" value="OMERI07G08330"/>
</dbReference>
<keyword evidence="2" id="KW-1185">Reference proteome</keyword>
<name>A0A0G2KBP2_9ORYZ</name>
<dbReference type="Gramene" id="OMERI07G08330.1">
    <property type="protein sequence ID" value="OMERI07G08330.1"/>
    <property type="gene ID" value="OMERI07G08330"/>
</dbReference>
<dbReference type="Proteomes" id="UP000008021">
    <property type="component" value="Chromosome 7"/>
</dbReference>
<evidence type="ECO:0000313" key="1">
    <source>
        <dbReference type="EnsemblPlants" id="OMERI07G08330.1"/>
    </source>
</evidence>
<accession>A0A0G2KBP2</accession>
<evidence type="ECO:0000313" key="2">
    <source>
        <dbReference type="Proteomes" id="UP000008021"/>
    </source>
</evidence>
<proteinExistence type="predicted"/>
<reference evidence="1" key="1">
    <citation type="submission" date="2015-06" db="UniProtKB">
        <authorList>
            <consortium name="EnsemblPlants"/>
        </authorList>
    </citation>
    <scope>IDENTIFICATION</scope>
</reference>
<reference evidence="1" key="2">
    <citation type="submission" date="2018-05" db="EMBL/GenBank/DDBJ databases">
        <title>OmerRS3 (Oryza meridionalis Reference Sequence Version 3).</title>
        <authorList>
            <person name="Zhang J."/>
            <person name="Kudrna D."/>
            <person name="Lee S."/>
            <person name="Talag J."/>
            <person name="Welchert J."/>
            <person name="Wing R.A."/>
        </authorList>
    </citation>
    <scope>NUCLEOTIDE SEQUENCE [LARGE SCALE GENOMIC DNA]</scope>
    <source>
        <strain evidence="1">cv. OR44</strain>
    </source>
</reference>
<organism evidence="1">
    <name type="scientific">Oryza meridionalis</name>
    <dbReference type="NCBI Taxonomy" id="40149"/>
    <lineage>
        <taxon>Eukaryota</taxon>
        <taxon>Viridiplantae</taxon>
        <taxon>Streptophyta</taxon>
        <taxon>Embryophyta</taxon>
        <taxon>Tracheophyta</taxon>
        <taxon>Spermatophyta</taxon>
        <taxon>Magnoliopsida</taxon>
        <taxon>Liliopsida</taxon>
        <taxon>Poales</taxon>
        <taxon>Poaceae</taxon>
        <taxon>BOP clade</taxon>
        <taxon>Oryzoideae</taxon>
        <taxon>Oryzeae</taxon>
        <taxon>Oryzinae</taxon>
        <taxon>Oryza</taxon>
    </lineage>
</organism>